<dbReference type="InterPro" id="IPR011129">
    <property type="entry name" value="CSD"/>
</dbReference>
<keyword evidence="6" id="KW-1185">Reference proteome</keyword>
<dbReference type="Gene3D" id="2.40.50.140">
    <property type="entry name" value="Nucleic acid-binding proteins"/>
    <property type="match status" value="1"/>
</dbReference>
<dbReference type="PANTHER" id="PTHR12962:SF1">
    <property type="entry name" value="COLD SHOCK DOMAIN-CONTAINING PROTEIN CG9705"/>
    <property type="match status" value="1"/>
</dbReference>
<keyword evidence="3" id="KW-0812">Transmembrane</keyword>
<gene>
    <name evidence="5" type="ORF">D5R81_18960</name>
</gene>
<feature type="transmembrane region" description="Helical" evidence="3">
    <location>
        <begin position="86"/>
        <end position="103"/>
    </location>
</feature>
<evidence type="ECO:0000256" key="1">
    <source>
        <dbReference type="ARBA" id="ARBA00022553"/>
    </source>
</evidence>
<dbReference type="CDD" id="cd04458">
    <property type="entry name" value="CSP_CDS"/>
    <property type="match status" value="1"/>
</dbReference>
<name>A0A3A6TX48_9GAMM</name>
<evidence type="ECO:0000313" key="5">
    <source>
        <dbReference type="EMBL" id="RJY04922.1"/>
    </source>
</evidence>
<dbReference type="InterPro" id="IPR002059">
    <property type="entry name" value="CSP_DNA-bd"/>
</dbReference>
<dbReference type="PROSITE" id="PS00352">
    <property type="entry name" value="CSD_1"/>
    <property type="match status" value="1"/>
</dbReference>
<evidence type="ECO:0000313" key="6">
    <source>
        <dbReference type="Proteomes" id="UP000273022"/>
    </source>
</evidence>
<evidence type="ECO:0000259" key="4">
    <source>
        <dbReference type="PROSITE" id="PS51857"/>
    </source>
</evidence>
<dbReference type="InterPro" id="IPR008613">
    <property type="entry name" value="Excalibur_Ca-bd_domain"/>
</dbReference>
<feature type="domain" description="CSD" evidence="4">
    <location>
        <begin position="1"/>
        <end position="66"/>
    </location>
</feature>
<dbReference type="InterPro" id="IPR019844">
    <property type="entry name" value="CSD_CS"/>
</dbReference>
<organism evidence="5 6">
    <name type="scientific">Parashewanella spongiae</name>
    <dbReference type="NCBI Taxonomy" id="342950"/>
    <lineage>
        <taxon>Bacteria</taxon>
        <taxon>Pseudomonadati</taxon>
        <taxon>Pseudomonadota</taxon>
        <taxon>Gammaproteobacteria</taxon>
        <taxon>Alteromonadales</taxon>
        <taxon>Shewanellaceae</taxon>
        <taxon>Parashewanella</taxon>
    </lineage>
</organism>
<dbReference type="GO" id="GO:0043488">
    <property type="term" value="P:regulation of mRNA stability"/>
    <property type="evidence" value="ECO:0007669"/>
    <property type="project" value="TreeGrafter"/>
</dbReference>
<keyword evidence="3" id="KW-0472">Membrane</keyword>
<dbReference type="OrthoDB" id="72963at2"/>
<comment type="subcellular location">
    <subcellularLocation>
        <location evidence="2">Cytoplasm</location>
    </subcellularLocation>
</comment>
<evidence type="ECO:0000256" key="2">
    <source>
        <dbReference type="RuleBase" id="RU000408"/>
    </source>
</evidence>
<reference evidence="5 6" key="1">
    <citation type="submission" date="2018-09" db="EMBL/GenBank/DDBJ databases">
        <title>Phylogeny of the Shewanellaceae, and recommendation for two new genera, Pseudoshewanella and Parashewanella.</title>
        <authorList>
            <person name="Wang G."/>
        </authorList>
    </citation>
    <scope>NUCLEOTIDE SEQUENCE [LARGE SCALE GENOMIC DNA]</scope>
    <source>
        <strain evidence="5 6">KCTC 22492</strain>
    </source>
</reference>
<dbReference type="InterPro" id="IPR052069">
    <property type="entry name" value="Ca-reg_mRNA-binding_domain"/>
</dbReference>
<comment type="caution">
    <text evidence="5">The sequence shown here is derived from an EMBL/GenBank/DDBJ whole genome shotgun (WGS) entry which is preliminary data.</text>
</comment>
<dbReference type="SUPFAM" id="SSF50249">
    <property type="entry name" value="Nucleic acid-binding proteins"/>
    <property type="match status" value="1"/>
</dbReference>
<protein>
    <submittedName>
        <fullName evidence="5">Cold shock domain-containing protein</fullName>
    </submittedName>
</protein>
<dbReference type="PANTHER" id="PTHR12962">
    <property type="entry name" value="CALCIUM-REGULATED HEAT STABLE PROTEIN CRHSP-24-RELATED"/>
    <property type="match status" value="1"/>
</dbReference>
<dbReference type="AlphaFoldDB" id="A0A3A6TX48"/>
<evidence type="ECO:0000256" key="3">
    <source>
        <dbReference type="SAM" id="Phobius"/>
    </source>
</evidence>
<accession>A0A3A6TX48</accession>
<dbReference type="EMBL" id="QYYH01000202">
    <property type="protein sequence ID" value="RJY04922.1"/>
    <property type="molecule type" value="Genomic_DNA"/>
</dbReference>
<dbReference type="PRINTS" id="PR00050">
    <property type="entry name" value="COLDSHOCK"/>
</dbReference>
<dbReference type="RefSeq" id="WP_121855149.1">
    <property type="nucleotide sequence ID" value="NZ_CP037952.1"/>
</dbReference>
<dbReference type="Pfam" id="PF05901">
    <property type="entry name" value="Excalibur"/>
    <property type="match status" value="1"/>
</dbReference>
<proteinExistence type="predicted"/>
<dbReference type="SMART" id="SM00357">
    <property type="entry name" value="CSP"/>
    <property type="match status" value="1"/>
</dbReference>
<sequence length="179" mass="20635">MYQGQLKSWNDRRGFGFISSNEVKSDVFIHISSLKHMQRSPKNGDVIYFDVTKQDDGKFRATNCRIQGVAFKNKPTNRRHKNNSRFLSKLILIAVVLAAVFIYQKFTLSTEQVENKSLTAEPVDTWFEKSQNFSCQGKQHCSEMTSCEEAEYYLSNCPNTKIDGDHDGTPCERQWCTGW</sequence>
<dbReference type="Proteomes" id="UP000273022">
    <property type="component" value="Unassembled WGS sequence"/>
</dbReference>
<dbReference type="GO" id="GO:0003730">
    <property type="term" value="F:mRNA 3'-UTR binding"/>
    <property type="evidence" value="ECO:0007669"/>
    <property type="project" value="TreeGrafter"/>
</dbReference>
<dbReference type="GO" id="GO:0005829">
    <property type="term" value="C:cytosol"/>
    <property type="evidence" value="ECO:0007669"/>
    <property type="project" value="UniProtKB-ARBA"/>
</dbReference>
<dbReference type="InterPro" id="IPR012340">
    <property type="entry name" value="NA-bd_OB-fold"/>
</dbReference>
<keyword evidence="3" id="KW-1133">Transmembrane helix</keyword>
<dbReference type="PROSITE" id="PS51857">
    <property type="entry name" value="CSD_2"/>
    <property type="match status" value="1"/>
</dbReference>
<keyword evidence="1" id="KW-0597">Phosphoprotein</keyword>
<dbReference type="Pfam" id="PF00313">
    <property type="entry name" value="CSD"/>
    <property type="match status" value="1"/>
</dbReference>